<dbReference type="InterPro" id="IPR013098">
    <property type="entry name" value="Ig_I-set"/>
</dbReference>
<protein>
    <recommendedName>
        <fullName evidence="2">Immunoglobulin I-set domain-containing protein</fullName>
    </recommendedName>
</protein>
<feature type="region of interest" description="Disordered" evidence="1">
    <location>
        <begin position="91"/>
        <end position="129"/>
    </location>
</feature>
<sequence length="180" mass="19982">MSRASGPADLQPAPPRFTRKLRQAAVGTGCDVRLRVAVSGNPEPTLLWYRDGEPLPPTGEAGGGDPGGLWIRDCRTPEKMLRKELLEARRALRSSGDAEGGQRAEKSKKKKEKKIRGSGGGERSVVVEMEEEMDKELVVEEMDEEKVVEEMEVVEEKMDEEEVVMKEIEVLISWLMSCGV</sequence>
<reference evidence="3" key="1">
    <citation type="submission" date="2022-07" db="EMBL/GenBank/DDBJ databases">
        <title>Chromosome-level genome of Muraenolepis orangiensis.</title>
        <authorList>
            <person name="Kim J."/>
        </authorList>
    </citation>
    <scope>NUCLEOTIDE SEQUENCE</scope>
    <source>
        <strain evidence="3">KU_S4_2022</strain>
        <tissue evidence="3">Muscle</tissue>
    </source>
</reference>
<comment type="caution">
    <text evidence="3">The sequence shown here is derived from an EMBL/GenBank/DDBJ whole genome shotgun (WGS) entry which is preliminary data.</text>
</comment>
<accession>A0A9Q0I3E9</accession>
<dbReference type="EMBL" id="JANIIK010000119">
    <property type="protein sequence ID" value="KAJ3584454.1"/>
    <property type="molecule type" value="Genomic_DNA"/>
</dbReference>
<keyword evidence="4" id="KW-1185">Reference proteome</keyword>
<feature type="region of interest" description="Disordered" evidence="1">
    <location>
        <begin position="43"/>
        <end position="72"/>
    </location>
</feature>
<name>A0A9Q0I3E9_9TELE</name>
<feature type="compositionally biased region" description="Basic residues" evidence="1">
    <location>
        <begin position="106"/>
        <end position="116"/>
    </location>
</feature>
<evidence type="ECO:0000256" key="1">
    <source>
        <dbReference type="SAM" id="MobiDB-lite"/>
    </source>
</evidence>
<dbReference type="Proteomes" id="UP001148018">
    <property type="component" value="Unassembled WGS sequence"/>
</dbReference>
<dbReference type="AlphaFoldDB" id="A0A9Q0I3E9"/>
<evidence type="ECO:0000313" key="4">
    <source>
        <dbReference type="Proteomes" id="UP001148018"/>
    </source>
</evidence>
<dbReference type="SUPFAM" id="SSF48726">
    <property type="entry name" value="Immunoglobulin"/>
    <property type="match status" value="1"/>
</dbReference>
<dbReference type="OrthoDB" id="10029006at2759"/>
<gene>
    <name evidence="3" type="ORF">NHX12_014949</name>
</gene>
<dbReference type="Gene3D" id="2.60.40.10">
    <property type="entry name" value="Immunoglobulins"/>
    <property type="match status" value="1"/>
</dbReference>
<evidence type="ECO:0000259" key="2">
    <source>
        <dbReference type="Pfam" id="PF07679"/>
    </source>
</evidence>
<dbReference type="Pfam" id="PF07679">
    <property type="entry name" value="I-set"/>
    <property type="match status" value="1"/>
</dbReference>
<evidence type="ECO:0000313" key="3">
    <source>
        <dbReference type="EMBL" id="KAJ3584454.1"/>
    </source>
</evidence>
<proteinExistence type="predicted"/>
<dbReference type="InterPro" id="IPR013783">
    <property type="entry name" value="Ig-like_fold"/>
</dbReference>
<organism evidence="3 4">
    <name type="scientific">Muraenolepis orangiensis</name>
    <name type="common">Patagonian moray cod</name>
    <dbReference type="NCBI Taxonomy" id="630683"/>
    <lineage>
        <taxon>Eukaryota</taxon>
        <taxon>Metazoa</taxon>
        <taxon>Chordata</taxon>
        <taxon>Craniata</taxon>
        <taxon>Vertebrata</taxon>
        <taxon>Euteleostomi</taxon>
        <taxon>Actinopterygii</taxon>
        <taxon>Neopterygii</taxon>
        <taxon>Teleostei</taxon>
        <taxon>Neoteleostei</taxon>
        <taxon>Acanthomorphata</taxon>
        <taxon>Zeiogadaria</taxon>
        <taxon>Gadariae</taxon>
        <taxon>Gadiformes</taxon>
        <taxon>Muraenolepidoidei</taxon>
        <taxon>Muraenolepididae</taxon>
        <taxon>Muraenolepis</taxon>
    </lineage>
</organism>
<dbReference type="InterPro" id="IPR036179">
    <property type="entry name" value="Ig-like_dom_sf"/>
</dbReference>
<feature type="domain" description="Immunoglobulin I-set" evidence="2">
    <location>
        <begin position="15"/>
        <end position="58"/>
    </location>
</feature>